<evidence type="ECO:0000256" key="1">
    <source>
        <dbReference type="ARBA" id="ARBA00022729"/>
    </source>
</evidence>
<keyword evidence="1" id="KW-0732">Signal</keyword>
<proteinExistence type="predicted"/>
<dbReference type="PANTHER" id="PTHR30006">
    <property type="entry name" value="THIAMINE-BINDING PERIPLASMIC PROTEIN-RELATED"/>
    <property type="match status" value="1"/>
</dbReference>
<dbReference type="EMBL" id="VWNA01000003">
    <property type="protein sequence ID" value="MQT15525.1"/>
    <property type="molecule type" value="Genomic_DNA"/>
</dbReference>
<dbReference type="GO" id="GO:0030975">
    <property type="term" value="F:thiamine binding"/>
    <property type="evidence" value="ECO:0007669"/>
    <property type="project" value="TreeGrafter"/>
</dbReference>
<protein>
    <submittedName>
        <fullName evidence="2">Extracellular solute-binding protein</fullName>
    </submittedName>
</protein>
<dbReference type="GO" id="GO:0015888">
    <property type="term" value="P:thiamine transport"/>
    <property type="evidence" value="ECO:0007669"/>
    <property type="project" value="TreeGrafter"/>
</dbReference>
<dbReference type="Gene3D" id="3.40.190.10">
    <property type="entry name" value="Periplasmic binding protein-like II"/>
    <property type="match status" value="2"/>
</dbReference>
<reference evidence="2 3" key="1">
    <citation type="submission" date="2019-09" db="EMBL/GenBank/DDBJ databases">
        <title>Segnochrobactrum spirostomi gen. nov., sp. nov., isolated from the ciliate Spirostomum cf. yagiui and description of a novel family, Segnochrobactraceae fam. nov. within the order Rhizobiales of the class Alphaproteobacteria.</title>
        <authorList>
            <person name="Akter S."/>
            <person name="Shazib S.U.A."/>
            <person name="Shin M.K."/>
        </authorList>
    </citation>
    <scope>NUCLEOTIDE SEQUENCE [LARGE SCALE GENOMIC DNA]</scope>
    <source>
        <strain evidence="2 3">Sp-1</strain>
    </source>
</reference>
<dbReference type="PANTHER" id="PTHR30006:SF2">
    <property type="entry name" value="ABC TRANSPORTER SUBSTRATE-BINDING PROTEIN"/>
    <property type="match status" value="1"/>
</dbReference>
<evidence type="ECO:0000313" key="3">
    <source>
        <dbReference type="Proteomes" id="UP000332515"/>
    </source>
</evidence>
<keyword evidence="3" id="KW-1185">Reference proteome</keyword>
<dbReference type="Pfam" id="PF13343">
    <property type="entry name" value="SBP_bac_6"/>
    <property type="match status" value="1"/>
</dbReference>
<sequence length="371" mass="40097">MASFETSRRALLRGGSLALGASLLGLKMPGLALASPAPAADLVTAAQREKVLNTIALSPNWVYGKLMKDFGAKYGVEVNPTNPEGNSSEELQAIRSLKGQDRAPDCVDLAPSFAQQAVTEGLLAPYKVATWDDIPASVKDAEGRFYGCYYGIITFAVNKAVVKTVPRNWADLLKPEYRGMVAMGGNPMRAGDSFAAVMAAALANGGSFDNIAPGIEFFARLAKEGNYNPTQSDKGTMMSGQTPIALRWDYLNLTIRDDEAGKVDFEVVVPDDGAPFGNYYVQGISAFAPHPNLAKLWEEFLFSDEGQLGFLSGYAHPIRFGRMLDQGVIPKEILAKLPSPEAYKRVSFASQAQLDKAKKTVAEEWAKEVKI</sequence>
<gene>
    <name evidence="2" type="ORF">F0357_23295</name>
</gene>
<organism evidence="2 3">
    <name type="scientific">Segnochrobactrum spirostomi</name>
    <dbReference type="NCBI Taxonomy" id="2608987"/>
    <lineage>
        <taxon>Bacteria</taxon>
        <taxon>Pseudomonadati</taxon>
        <taxon>Pseudomonadota</taxon>
        <taxon>Alphaproteobacteria</taxon>
        <taxon>Hyphomicrobiales</taxon>
        <taxon>Segnochrobactraceae</taxon>
        <taxon>Segnochrobactrum</taxon>
    </lineage>
</organism>
<dbReference type="GO" id="GO:0030976">
    <property type="term" value="F:thiamine pyrophosphate binding"/>
    <property type="evidence" value="ECO:0007669"/>
    <property type="project" value="TreeGrafter"/>
</dbReference>
<name>A0A6A7Y9U4_9HYPH</name>
<dbReference type="AlphaFoldDB" id="A0A6A7Y9U4"/>
<evidence type="ECO:0000313" key="2">
    <source>
        <dbReference type="EMBL" id="MQT15525.1"/>
    </source>
</evidence>
<comment type="caution">
    <text evidence="2">The sequence shown here is derived from an EMBL/GenBank/DDBJ whole genome shotgun (WGS) entry which is preliminary data.</text>
</comment>
<dbReference type="InterPro" id="IPR006311">
    <property type="entry name" value="TAT_signal"/>
</dbReference>
<dbReference type="SUPFAM" id="SSF53850">
    <property type="entry name" value="Periplasmic binding protein-like II"/>
    <property type="match status" value="1"/>
</dbReference>
<dbReference type="GO" id="GO:0030288">
    <property type="term" value="C:outer membrane-bounded periplasmic space"/>
    <property type="evidence" value="ECO:0007669"/>
    <property type="project" value="TreeGrafter"/>
</dbReference>
<dbReference type="PROSITE" id="PS51318">
    <property type="entry name" value="TAT"/>
    <property type="match status" value="1"/>
</dbReference>
<dbReference type="Proteomes" id="UP000332515">
    <property type="component" value="Unassembled WGS sequence"/>
</dbReference>
<accession>A0A6A7Y9U4</accession>
<dbReference type="RefSeq" id="WP_153491028.1">
    <property type="nucleotide sequence ID" value="NZ_VWNA01000003.1"/>
</dbReference>